<feature type="signal peptide" evidence="6">
    <location>
        <begin position="1"/>
        <end position="16"/>
    </location>
</feature>
<feature type="chain" id="PRO_5020515646" description="FAD-binding PCMH-type domain-containing protein" evidence="6">
    <location>
        <begin position="17"/>
        <end position="587"/>
    </location>
</feature>
<comment type="similarity">
    <text evidence="2">Belongs to the oxygen-dependent FAD-linked oxidoreductase family.</text>
</comment>
<comment type="cofactor">
    <cofactor evidence="1">
        <name>FAD</name>
        <dbReference type="ChEBI" id="CHEBI:57692"/>
    </cofactor>
</comment>
<comment type="caution">
    <text evidence="8">The sequence shown here is derived from an EMBL/GenBank/DDBJ whole genome shotgun (WGS) entry which is preliminary data.</text>
</comment>
<evidence type="ECO:0000313" key="8">
    <source>
        <dbReference type="EMBL" id="THC90169.1"/>
    </source>
</evidence>
<gene>
    <name evidence="8" type="ORF">EYZ11_010364</name>
</gene>
<dbReference type="InterPro" id="IPR050416">
    <property type="entry name" value="FAD-linked_Oxidoreductase"/>
</dbReference>
<evidence type="ECO:0000313" key="9">
    <source>
        <dbReference type="Proteomes" id="UP000308092"/>
    </source>
</evidence>
<evidence type="ECO:0000256" key="5">
    <source>
        <dbReference type="ARBA" id="ARBA00023002"/>
    </source>
</evidence>
<organism evidence="8 9">
    <name type="scientific">Aspergillus tanneri</name>
    <dbReference type="NCBI Taxonomy" id="1220188"/>
    <lineage>
        <taxon>Eukaryota</taxon>
        <taxon>Fungi</taxon>
        <taxon>Dikarya</taxon>
        <taxon>Ascomycota</taxon>
        <taxon>Pezizomycotina</taxon>
        <taxon>Eurotiomycetes</taxon>
        <taxon>Eurotiomycetidae</taxon>
        <taxon>Eurotiales</taxon>
        <taxon>Aspergillaceae</taxon>
        <taxon>Aspergillus</taxon>
        <taxon>Aspergillus subgen. Circumdati</taxon>
    </lineage>
</organism>
<dbReference type="InterPro" id="IPR012951">
    <property type="entry name" value="BBE"/>
</dbReference>
<accession>A0A4S3J5J2</accession>
<dbReference type="Gene3D" id="3.30.465.10">
    <property type="match status" value="2"/>
</dbReference>
<dbReference type="InterPro" id="IPR016169">
    <property type="entry name" value="FAD-bd_PCMH_sub2"/>
</dbReference>
<dbReference type="InterPro" id="IPR036318">
    <property type="entry name" value="FAD-bd_PCMH-like_sf"/>
</dbReference>
<name>A0A4S3J5J2_9EURO</name>
<dbReference type="STRING" id="1220188.A0A4S3J5J2"/>
<evidence type="ECO:0000256" key="4">
    <source>
        <dbReference type="ARBA" id="ARBA00022827"/>
    </source>
</evidence>
<dbReference type="GO" id="GO:0071949">
    <property type="term" value="F:FAD binding"/>
    <property type="evidence" value="ECO:0007669"/>
    <property type="project" value="InterPro"/>
</dbReference>
<dbReference type="InterPro" id="IPR006094">
    <property type="entry name" value="Oxid_FAD_bind_N"/>
</dbReference>
<keyword evidence="6" id="KW-0732">Signal</keyword>
<reference evidence="8 9" key="1">
    <citation type="submission" date="2019-03" db="EMBL/GenBank/DDBJ databases">
        <title>The genome sequence of a newly discovered highly antifungal drug resistant Aspergillus species, Aspergillus tanneri NIH 1004.</title>
        <authorList>
            <person name="Mounaud S."/>
            <person name="Singh I."/>
            <person name="Joardar V."/>
            <person name="Pakala S."/>
            <person name="Pakala S."/>
            <person name="Venepally P."/>
            <person name="Hoover J."/>
            <person name="Nierman W."/>
            <person name="Chung J."/>
            <person name="Losada L."/>
        </authorList>
    </citation>
    <scope>NUCLEOTIDE SEQUENCE [LARGE SCALE GENOMIC DNA]</scope>
    <source>
        <strain evidence="8 9">NIH1004</strain>
    </source>
</reference>
<protein>
    <recommendedName>
        <fullName evidence="7">FAD-binding PCMH-type domain-containing protein</fullName>
    </recommendedName>
</protein>
<dbReference type="InterPro" id="IPR016166">
    <property type="entry name" value="FAD-bd_PCMH"/>
</dbReference>
<keyword evidence="5" id="KW-0560">Oxidoreductase</keyword>
<evidence type="ECO:0000259" key="7">
    <source>
        <dbReference type="PROSITE" id="PS51387"/>
    </source>
</evidence>
<feature type="domain" description="FAD-binding PCMH-type" evidence="7">
    <location>
        <begin position="114"/>
        <end position="301"/>
    </location>
</feature>
<dbReference type="EMBL" id="SOSA01000551">
    <property type="protein sequence ID" value="THC90169.1"/>
    <property type="molecule type" value="Genomic_DNA"/>
</dbReference>
<evidence type="ECO:0000256" key="2">
    <source>
        <dbReference type="ARBA" id="ARBA00005466"/>
    </source>
</evidence>
<dbReference type="VEuPathDB" id="FungiDB:EYZ11_010364"/>
<sequence>MRLFPVMLALITSTLSSPNHLHCRCQPHESCWPSTQAWANFNRSIGGGLFGVNPIGRTCHNPTFNQARCEEVQDLSHNASWLSSQPGALQWSNWEAWPEAEERCDLESPRNVPCGQGRISIYSVLAESVTHIQETVRFARDNNLRIVVKNTGHCFLGRSSAPGSLQIFTHRLKNITFHDIFTPKGGEKLQKTYSSTVSIGAGVQLNELYDAAHAYGLVIVGGYSTTVGAAGGYIQGGGHSMLGPWKGMASDNVIEFELVTAEGEHLTANEYVNQDLFWALRGGGGGSFGVVTSVTIQAYPDAPLLSADLHIERASADTEFWDAVQVLFSFLPSLNDAGAAGYSAIIPRSGPEKNAVARVETQFIFPNETDVKRIHRVMEPLLQTIISVTRANPELQIQSMKTFYDYFQARFGKGDVTGGGSVIGSRMLSREFLESSTGPTNISTVLSKIELATGEAIMGNFVAGGQVTRNGGHISSALHPSWRRALCHISIVRGWPSNASFVEQKAIQDQVTYVQVPLLKSLEPGQMGAYLNEADPYEPDFQSSFWGENYAKLYTVKRMWDPNGLFITRLGVGSEDWDEEGFCRIGR</sequence>
<dbReference type="SUPFAM" id="SSF56176">
    <property type="entry name" value="FAD-binding/transporter-associated domain-like"/>
    <property type="match status" value="1"/>
</dbReference>
<dbReference type="Pfam" id="PF08031">
    <property type="entry name" value="BBE"/>
    <property type="match status" value="1"/>
</dbReference>
<keyword evidence="3" id="KW-0285">Flavoprotein</keyword>
<dbReference type="PANTHER" id="PTHR42973:SF39">
    <property type="entry name" value="FAD-BINDING PCMH-TYPE DOMAIN-CONTAINING PROTEIN"/>
    <property type="match status" value="1"/>
</dbReference>
<dbReference type="Pfam" id="PF01565">
    <property type="entry name" value="FAD_binding_4"/>
    <property type="match status" value="1"/>
</dbReference>
<dbReference type="AlphaFoldDB" id="A0A4S3J5J2"/>
<dbReference type="Proteomes" id="UP000308092">
    <property type="component" value="Unassembled WGS sequence"/>
</dbReference>
<evidence type="ECO:0000256" key="6">
    <source>
        <dbReference type="SAM" id="SignalP"/>
    </source>
</evidence>
<dbReference type="PANTHER" id="PTHR42973">
    <property type="entry name" value="BINDING OXIDOREDUCTASE, PUTATIVE (AFU_ORTHOLOGUE AFUA_1G17690)-RELATED"/>
    <property type="match status" value="1"/>
</dbReference>
<keyword evidence="4" id="KW-0274">FAD</keyword>
<dbReference type="GO" id="GO:0016491">
    <property type="term" value="F:oxidoreductase activity"/>
    <property type="evidence" value="ECO:0007669"/>
    <property type="project" value="UniProtKB-KW"/>
</dbReference>
<keyword evidence="9" id="KW-1185">Reference proteome</keyword>
<evidence type="ECO:0000256" key="1">
    <source>
        <dbReference type="ARBA" id="ARBA00001974"/>
    </source>
</evidence>
<dbReference type="PROSITE" id="PS51387">
    <property type="entry name" value="FAD_PCMH"/>
    <property type="match status" value="1"/>
</dbReference>
<evidence type="ECO:0000256" key="3">
    <source>
        <dbReference type="ARBA" id="ARBA00022630"/>
    </source>
</evidence>
<proteinExistence type="inferred from homology"/>